<accession>A0AAW1WYH3</accession>
<dbReference type="EMBL" id="JBEDUW010000005">
    <property type="protein sequence ID" value="KAK9928826.1"/>
    <property type="molecule type" value="Genomic_DNA"/>
</dbReference>
<feature type="compositionally biased region" description="Polar residues" evidence="1">
    <location>
        <begin position="42"/>
        <end position="58"/>
    </location>
</feature>
<evidence type="ECO:0000313" key="2">
    <source>
        <dbReference type="EMBL" id="KAK9928826.1"/>
    </source>
</evidence>
<dbReference type="PANTHER" id="PTHR33144:SF55">
    <property type="entry name" value="CHROMATIN REMODELER BROMODOMAIN FAMILY"/>
    <property type="match status" value="1"/>
</dbReference>
<comment type="caution">
    <text evidence="2">The sequence shown here is derived from an EMBL/GenBank/DDBJ whole genome shotgun (WGS) entry which is preliminary data.</text>
</comment>
<feature type="region of interest" description="Disordered" evidence="1">
    <location>
        <begin position="31"/>
        <end position="58"/>
    </location>
</feature>
<evidence type="ECO:0000256" key="1">
    <source>
        <dbReference type="SAM" id="MobiDB-lite"/>
    </source>
</evidence>
<dbReference type="AlphaFoldDB" id="A0AAW1WYH3"/>
<sequence length="257" mass="29428">MSTTETSKKGKKRGKKQQIAIQAVAIASVRHERNETLRIPEGSSNSPEEPISNGSQDVTNLEISKRKSRGKTKALDKGKTIVPVEVAFNSRNQPYRKHAAGFSTFLGVSKHVTTYYIVDECHKKQIFRRMAKLWQDHRSLLLKEVKKQAKLVGLQTAAAMLKPDNIHSMDEWLTFIKSRMTPASMEKCEKFKRMREQKTLLHRTSRKSFACIEDESKQQSETPDEVSRCDVWLHAYKAKKTNADEEVEDPEVVKQVK</sequence>
<dbReference type="InterPro" id="IPR004252">
    <property type="entry name" value="Probable_transposase_24"/>
</dbReference>
<proteinExistence type="predicted"/>
<reference evidence="2 3" key="1">
    <citation type="journal article" date="2023" name="G3 (Bethesda)">
        <title>A chromosome-length genome assembly and annotation of blackberry (Rubus argutus, cv. 'Hillquist').</title>
        <authorList>
            <person name="Bruna T."/>
            <person name="Aryal R."/>
            <person name="Dudchenko O."/>
            <person name="Sargent D.J."/>
            <person name="Mead D."/>
            <person name="Buti M."/>
            <person name="Cavallini A."/>
            <person name="Hytonen T."/>
            <person name="Andres J."/>
            <person name="Pham M."/>
            <person name="Weisz D."/>
            <person name="Mascagni F."/>
            <person name="Usai G."/>
            <person name="Natali L."/>
            <person name="Bassil N."/>
            <person name="Fernandez G.E."/>
            <person name="Lomsadze A."/>
            <person name="Armour M."/>
            <person name="Olukolu B."/>
            <person name="Poorten T."/>
            <person name="Britton C."/>
            <person name="Davik J."/>
            <person name="Ashrafi H."/>
            <person name="Aiden E.L."/>
            <person name="Borodovsky M."/>
            <person name="Worthington M."/>
        </authorList>
    </citation>
    <scope>NUCLEOTIDE SEQUENCE [LARGE SCALE GENOMIC DNA]</scope>
    <source>
        <strain evidence="2">PI 553951</strain>
    </source>
</reference>
<organism evidence="2 3">
    <name type="scientific">Rubus argutus</name>
    <name type="common">Southern blackberry</name>
    <dbReference type="NCBI Taxonomy" id="59490"/>
    <lineage>
        <taxon>Eukaryota</taxon>
        <taxon>Viridiplantae</taxon>
        <taxon>Streptophyta</taxon>
        <taxon>Embryophyta</taxon>
        <taxon>Tracheophyta</taxon>
        <taxon>Spermatophyta</taxon>
        <taxon>Magnoliopsida</taxon>
        <taxon>eudicotyledons</taxon>
        <taxon>Gunneridae</taxon>
        <taxon>Pentapetalae</taxon>
        <taxon>rosids</taxon>
        <taxon>fabids</taxon>
        <taxon>Rosales</taxon>
        <taxon>Rosaceae</taxon>
        <taxon>Rosoideae</taxon>
        <taxon>Rosoideae incertae sedis</taxon>
        <taxon>Rubus</taxon>
    </lineage>
</organism>
<dbReference type="PANTHER" id="PTHR33144">
    <property type="entry name" value="OS10G0409366 PROTEIN-RELATED"/>
    <property type="match status" value="1"/>
</dbReference>
<name>A0AAW1WYH3_RUBAR</name>
<dbReference type="Pfam" id="PF03004">
    <property type="entry name" value="Transposase_24"/>
    <property type="match status" value="1"/>
</dbReference>
<gene>
    <name evidence="2" type="ORF">M0R45_025946</name>
</gene>
<dbReference type="Proteomes" id="UP001457282">
    <property type="component" value="Unassembled WGS sequence"/>
</dbReference>
<evidence type="ECO:0000313" key="3">
    <source>
        <dbReference type="Proteomes" id="UP001457282"/>
    </source>
</evidence>
<keyword evidence="3" id="KW-1185">Reference proteome</keyword>
<protein>
    <submittedName>
        <fullName evidence="2">Uncharacterized protein</fullName>
    </submittedName>
</protein>